<organism evidence="1 2">
    <name type="scientific">Lentzea flaviverrucosa</name>
    <dbReference type="NCBI Taxonomy" id="200379"/>
    <lineage>
        <taxon>Bacteria</taxon>
        <taxon>Bacillati</taxon>
        <taxon>Actinomycetota</taxon>
        <taxon>Actinomycetes</taxon>
        <taxon>Pseudonocardiales</taxon>
        <taxon>Pseudonocardiaceae</taxon>
        <taxon>Lentzea</taxon>
    </lineage>
</organism>
<dbReference type="Gene3D" id="1.10.600.10">
    <property type="entry name" value="Farnesyl Diphosphate Synthase"/>
    <property type="match status" value="1"/>
</dbReference>
<evidence type="ECO:0000313" key="1">
    <source>
        <dbReference type="EMBL" id="SES49046.1"/>
    </source>
</evidence>
<dbReference type="SUPFAM" id="SSF48576">
    <property type="entry name" value="Terpenoid synthases"/>
    <property type="match status" value="1"/>
</dbReference>
<protein>
    <recommendedName>
        <fullName evidence="3">Terpene synthase family, metal binding domain</fullName>
    </recommendedName>
</protein>
<accession>A0A1H9XSA8</accession>
<name>A0A1H9XSA8_9PSEU</name>
<dbReference type="Pfam" id="PF19086">
    <property type="entry name" value="Terpene_syn_C_2"/>
    <property type="match status" value="1"/>
</dbReference>
<gene>
    <name evidence="1" type="ORF">SAMN05216195_11751</name>
</gene>
<evidence type="ECO:0008006" key="3">
    <source>
        <dbReference type="Google" id="ProtNLM"/>
    </source>
</evidence>
<dbReference type="Proteomes" id="UP000199028">
    <property type="component" value="Unassembled WGS sequence"/>
</dbReference>
<dbReference type="InterPro" id="IPR008949">
    <property type="entry name" value="Isoprenoid_synthase_dom_sf"/>
</dbReference>
<reference evidence="2" key="1">
    <citation type="submission" date="2016-10" db="EMBL/GenBank/DDBJ databases">
        <authorList>
            <person name="Varghese N."/>
            <person name="Submissions S."/>
        </authorList>
    </citation>
    <scope>NUCLEOTIDE SEQUENCE [LARGE SCALE GENOMIC DNA]</scope>
    <source>
        <strain evidence="2">CGMCC 4.578</strain>
    </source>
</reference>
<sequence length="261" mass="29382">MMMHLLFTLEHPETTRSDDPFVEAWRDISNRARASADPVAVRRWADGNMEWFFAVSCLLSHRVAGTMPSLDEYANLGPRDRGMRLVGSLVELAEGTTLPDSVRESGEVRAITQAAYLLVTIASDIFSFAKEAKHDVLESNTVGVIRYARKCSNHEAMARTVALHDRMMCLYLGLRRKIQLTGDTRLRQHVRQMDHLVRGNLEWSAQVPRYRNRTERPVSAVSDAPRDAHLTAPPDMPSISWWWNHLGDDAGTSAAQIDTGT</sequence>
<proteinExistence type="predicted"/>
<dbReference type="AlphaFoldDB" id="A0A1H9XSA8"/>
<keyword evidence="2" id="KW-1185">Reference proteome</keyword>
<dbReference type="EMBL" id="FOFT01000017">
    <property type="protein sequence ID" value="SES49046.1"/>
    <property type="molecule type" value="Genomic_DNA"/>
</dbReference>
<evidence type="ECO:0000313" key="2">
    <source>
        <dbReference type="Proteomes" id="UP000199028"/>
    </source>
</evidence>